<evidence type="ECO:0000256" key="3">
    <source>
        <dbReference type="ARBA" id="ARBA00022553"/>
    </source>
</evidence>
<protein>
    <recommendedName>
        <fullName evidence="2">histidine kinase</fullName>
        <ecNumber evidence="2">2.7.13.3</ecNumber>
    </recommendedName>
</protein>
<evidence type="ECO:0000256" key="2">
    <source>
        <dbReference type="ARBA" id="ARBA00012438"/>
    </source>
</evidence>
<keyword evidence="5" id="KW-0547">Nucleotide-binding</keyword>
<dbReference type="Proteomes" id="UP001143509">
    <property type="component" value="Unassembled WGS sequence"/>
</dbReference>
<evidence type="ECO:0000256" key="6">
    <source>
        <dbReference type="ARBA" id="ARBA00022777"/>
    </source>
</evidence>
<organism evidence="9 10">
    <name type="scientific">Brevundimonas intermedia</name>
    <dbReference type="NCBI Taxonomy" id="74315"/>
    <lineage>
        <taxon>Bacteria</taxon>
        <taxon>Pseudomonadati</taxon>
        <taxon>Pseudomonadota</taxon>
        <taxon>Alphaproteobacteria</taxon>
        <taxon>Caulobacterales</taxon>
        <taxon>Caulobacteraceae</taxon>
        <taxon>Brevundimonas</taxon>
    </lineage>
</organism>
<dbReference type="PANTHER" id="PTHR41523:SF7">
    <property type="entry name" value="HISTIDINE KINASE"/>
    <property type="match status" value="1"/>
</dbReference>
<evidence type="ECO:0000313" key="10">
    <source>
        <dbReference type="Proteomes" id="UP001143509"/>
    </source>
</evidence>
<dbReference type="SUPFAM" id="SSF55785">
    <property type="entry name" value="PYP-like sensor domain (PAS domain)"/>
    <property type="match status" value="2"/>
</dbReference>
<dbReference type="InterPro" id="IPR000014">
    <property type="entry name" value="PAS"/>
</dbReference>
<dbReference type="CDD" id="cd00130">
    <property type="entry name" value="PAS"/>
    <property type="match status" value="1"/>
</dbReference>
<dbReference type="InterPro" id="IPR035965">
    <property type="entry name" value="PAS-like_dom_sf"/>
</dbReference>
<dbReference type="SMART" id="SM00091">
    <property type="entry name" value="PAS"/>
    <property type="match status" value="2"/>
</dbReference>
<dbReference type="Pfam" id="PF07536">
    <property type="entry name" value="HWE_HK"/>
    <property type="match status" value="1"/>
</dbReference>
<gene>
    <name evidence="9" type="ORF">GCM10017620_29560</name>
</gene>
<proteinExistence type="predicted"/>
<dbReference type="SMART" id="SM00911">
    <property type="entry name" value="HWE_HK"/>
    <property type="match status" value="1"/>
</dbReference>
<dbReference type="RefSeq" id="WP_271166150.1">
    <property type="nucleotide sequence ID" value="NZ_BSFD01000011.1"/>
</dbReference>
<evidence type="ECO:0000256" key="1">
    <source>
        <dbReference type="ARBA" id="ARBA00000085"/>
    </source>
</evidence>
<reference evidence="9" key="1">
    <citation type="journal article" date="2014" name="Int. J. Syst. Evol. Microbiol.">
        <title>Complete genome of a new Firmicutes species belonging to the dominant human colonic microbiota ('Ruminococcus bicirculans') reveals two chromosomes and a selective capacity to utilize plant glucans.</title>
        <authorList>
            <consortium name="NISC Comparative Sequencing Program"/>
            <person name="Wegmann U."/>
            <person name="Louis P."/>
            <person name="Goesmann A."/>
            <person name="Henrissat B."/>
            <person name="Duncan S.H."/>
            <person name="Flint H.J."/>
        </authorList>
    </citation>
    <scope>NUCLEOTIDE SEQUENCE</scope>
    <source>
        <strain evidence="9">VKM B-1499</strain>
    </source>
</reference>
<dbReference type="InterPro" id="IPR011102">
    <property type="entry name" value="Sig_transdc_His_kinase_HWE"/>
</dbReference>
<feature type="domain" description="PAS" evidence="8">
    <location>
        <begin position="31"/>
        <end position="104"/>
    </location>
</feature>
<dbReference type="Gene3D" id="3.30.450.20">
    <property type="entry name" value="PAS domain"/>
    <property type="match status" value="2"/>
</dbReference>
<reference evidence="9" key="2">
    <citation type="submission" date="2023-01" db="EMBL/GenBank/DDBJ databases">
        <authorList>
            <person name="Sun Q."/>
            <person name="Evtushenko L."/>
        </authorList>
    </citation>
    <scope>NUCLEOTIDE SEQUENCE</scope>
    <source>
        <strain evidence="9">VKM B-1499</strain>
    </source>
</reference>
<comment type="catalytic activity">
    <reaction evidence="1">
        <text>ATP + protein L-histidine = ADP + protein N-phospho-L-histidine.</text>
        <dbReference type="EC" id="2.7.13.3"/>
    </reaction>
</comment>
<sequence length="523" mass="57961">MFGSEPFPQLRILASLRLGLRLNTQKRTRASLAEAASAFEASPNPYLLLTPDLRIVEMNQAYIDVTGARRDEILGHSLFTAFDSGPGEDAPENVRQVKASLEKARDTRQRDHLAVVRYAMPRVREDGSEVFEERIWSATHTPLMNAEGEVVLLLQHTMDVTDLSPAVRADEPTTALDALIGGSVLRRAQSVQEDNRRLETERNRLVEMFMQAPGFVAILTGPDHRFQMHNQAYGQLIGHRDIAGKPLREALPELAGQGYYEFLDAVFETGEAYEGRESQALLQRTPGGPLETLYLNFIYQPIRDEGGAVVGVFVQGHDVTENVKAARLQKLMIDELNHRVKNTLATVQSIAIQTARSHSDPASFASTFQSRILALSHTHDLLTLSHWEGADLQAILMHETEAFGPSRISLNGPVTGLMPATALSLGMIFHELATNAAKYGALSGPDGRVLIDWNLKDQPERILKLTWREIGGPKVTLPDRRGFGSRLIERNIRHDLAGEIDLVYASDGLIAELTVPLDRTHAQ</sequence>
<keyword evidence="6" id="KW-0418">Kinase</keyword>
<evidence type="ECO:0000256" key="5">
    <source>
        <dbReference type="ARBA" id="ARBA00022741"/>
    </source>
</evidence>
<accession>A0ABQ5TC45</accession>
<dbReference type="InterPro" id="IPR036890">
    <property type="entry name" value="HATPase_C_sf"/>
</dbReference>
<name>A0ABQ5TC45_9CAUL</name>
<keyword evidence="4" id="KW-0808">Transferase</keyword>
<dbReference type="Gene3D" id="3.30.565.10">
    <property type="entry name" value="Histidine kinase-like ATPase, C-terminal domain"/>
    <property type="match status" value="1"/>
</dbReference>
<dbReference type="EC" id="2.7.13.3" evidence="2"/>
<dbReference type="Pfam" id="PF08448">
    <property type="entry name" value="PAS_4"/>
    <property type="match status" value="2"/>
</dbReference>
<dbReference type="PROSITE" id="PS50112">
    <property type="entry name" value="PAS"/>
    <property type="match status" value="1"/>
</dbReference>
<keyword evidence="10" id="KW-1185">Reference proteome</keyword>
<keyword evidence="3" id="KW-0597">Phosphoprotein</keyword>
<dbReference type="PANTHER" id="PTHR41523">
    <property type="entry name" value="TWO-COMPONENT SYSTEM SENSOR PROTEIN"/>
    <property type="match status" value="1"/>
</dbReference>
<evidence type="ECO:0000259" key="8">
    <source>
        <dbReference type="PROSITE" id="PS50112"/>
    </source>
</evidence>
<dbReference type="EMBL" id="BSFD01000011">
    <property type="protein sequence ID" value="GLK49982.1"/>
    <property type="molecule type" value="Genomic_DNA"/>
</dbReference>
<dbReference type="NCBIfam" id="TIGR00229">
    <property type="entry name" value="sensory_box"/>
    <property type="match status" value="1"/>
</dbReference>
<dbReference type="InterPro" id="IPR013656">
    <property type="entry name" value="PAS_4"/>
</dbReference>
<evidence type="ECO:0000256" key="7">
    <source>
        <dbReference type="ARBA" id="ARBA00022840"/>
    </source>
</evidence>
<evidence type="ECO:0000313" key="9">
    <source>
        <dbReference type="EMBL" id="GLK49982.1"/>
    </source>
</evidence>
<evidence type="ECO:0000256" key="4">
    <source>
        <dbReference type="ARBA" id="ARBA00022679"/>
    </source>
</evidence>
<keyword evidence="7" id="KW-0067">ATP-binding</keyword>
<comment type="caution">
    <text evidence="9">The sequence shown here is derived from an EMBL/GenBank/DDBJ whole genome shotgun (WGS) entry which is preliminary data.</text>
</comment>